<evidence type="ECO:0000313" key="13">
    <source>
        <dbReference type="Proteomes" id="UP001146120"/>
    </source>
</evidence>
<evidence type="ECO:0000256" key="1">
    <source>
        <dbReference type="ARBA" id="ARBA00000382"/>
    </source>
</evidence>
<evidence type="ECO:0000259" key="11">
    <source>
        <dbReference type="Pfam" id="PF17652"/>
    </source>
</evidence>
<dbReference type="GO" id="GO:0071555">
    <property type="term" value="P:cell wall organization"/>
    <property type="evidence" value="ECO:0007669"/>
    <property type="project" value="UniProtKB-KW"/>
</dbReference>
<dbReference type="GO" id="GO:0042973">
    <property type="term" value="F:glucan endo-1,3-beta-D-glucosidase activity"/>
    <property type="evidence" value="ECO:0007669"/>
    <property type="project" value="UniProtKB-EC"/>
</dbReference>
<evidence type="ECO:0000313" key="12">
    <source>
        <dbReference type="EMBL" id="DAZ92504.1"/>
    </source>
</evidence>
<feature type="domain" description="Glycosyl hydrolase family 81 N-terminal" evidence="10">
    <location>
        <begin position="35"/>
        <end position="328"/>
    </location>
</feature>
<keyword evidence="13" id="KW-1185">Reference proteome</keyword>
<feature type="transmembrane region" description="Helical" evidence="9">
    <location>
        <begin position="1019"/>
        <end position="1040"/>
    </location>
</feature>
<dbReference type="Proteomes" id="UP001146120">
    <property type="component" value="Unassembled WGS sequence"/>
</dbReference>
<evidence type="ECO:0000259" key="10">
    <source>
        <dbReference type="Pfam" id="PF03639"/>
    </source>
</evidence>
<dbReference type="InterPro" id="IPR040451">
    <property type="entry name" value="GH81_N"/>
</dbReference>
<feature type="transmembrane region" description="Helical" evidence="9">
    <location>
        <begin position="1052"/>
        <end position="1073"/>
    </location>
</feature>
<comment type="similarity">
    <text evidence="2">Belongs to the glycosyl hydrolase 81 family.</text>
</comment>
<reference evidence="12" key="1">
    <citation type="submission" date="2022-11" db="EMBL/GenBank/DDBJ databases">
        <authorList>
            <person name="Morgan W.R."/>
            <person name="Tartar A."/>
        </authorList>
    </citation>
    <scope>NUCLEOTIDE SEQUENCE</scope>
    <source>
        <strain evidence="12">ARSEF 373</strain>
    </source>
</reference>
<feature type="domain" description="Glycosyl hydrolase family 81 C-terminal" evidence="11">
    <location>
        <begin position="534"/>
        <end position="669"/>
    </location>
</feature>
<dbReference type="InterPro" id="IPR040720">
    <property type="entry name" value="GH81_C"/>
</dbReference>
<feature type="domain" description="Glycosyl hydrolase family 81 C-terminal" evidence="11">
    <location>
        <begin position="361"/>
        <end position="532"/>
    </location>
</feature>
<dbReference type="Gene3D" id="2.70.98.30">
    <property type="entry name" value="Golgi alpha-mannosidase II, domain 4"/>
    <property type="match status" value="1"/>
</dbReference>
<dbReference type="GO" id="GO:0052861">
    <property type="term" value="F:endo-1,3(4)-beta-glucanase activity"/>
    <property type="evidence" value="ECO:0007669"/>
    <property type="project" value="InterPro"/>
</dbReference>
<sequence>APPPDSPFSVVQNSLQIASSLLAPNANANANATIDGAFPTGAFWTNLVLDDGTAPVATFPYTVKVDAHALHVAYPFRVVMPHVVQNGFVSEMVMSMATPATQHHVTQFDALSVHVRFFGSEDAARGGEFTALLVRGAPYVTAQYTNAVPTVGPREGITISKFKREVNQVLLDGNDVDFAIYSVQLSNNKLWFVYVSDKDIELKLQDGQLVATTEFTGVLRVAHCPDGFAAPFLHDGAAIYPIGGDVKMEAVSEYKNKDTAVLEFHWKTRSLTATKVAGERLLMLALPHHADALRSSVRDDIIFTSIRGIMKGVYGCVWSMEEELHDVEWDYADDGLFAPNSDADPKRQTMRQRAVELIVNKVSEDTKLYPQLPPDSYNFGKLIGREARLLLTALRFGQNDTAAAVQTKMERELERWLAGSNPNALRFDERFGGVLTTDGFNNPQADFGNGRYNDHHFHYGYLIYALAVLRKTDPSFIDEHALAIALLIGDIATPFDPTSTVMSVPVAKFFPVARHKDWYVGHSYASGLFPMQFTRLLLATEIRATKMYWHIEPNSKIYEPFFAQNAMVGVVGELSVVYSTWFGDEPVYVHGINMIPFTPISSILLDEPYTVREFPLIEPDFAKLPATDIWKSVICLDHAILDAATAWNEFFDNVRALDTWNSASNSLHWIATRRSWFDQKDRKALTTVTTNDGDQCFGFPECSTAGPNGTALGCCDSLPGCCPSGLACCPPRNTSNIPPNACHSEPKCAALGLDCCGSFDGCCEPNSFTGGVMCCCKNQSATLAPRINRNPTGACHGQPQCAAAGLDCCKSRDGCCVPDPLTNVVLGCCTADIADSGSATAPSSATATATCQNQPRCAAAKLDCCATPQGCCQPDTSGAKLDCCNDVADAKSAPAAGSATATTTCQHQPRCAAANLDCCATPQGCCQPDATGAMLDCCDAPTASPSPTPLGDGTCHNEPQCLTAGENHTALLCCFTPQGCCPGLLCCQGSASTSPKHVQTQGSGDTVTTVGTGSVTNRAFAAILLTFLGAALIYCLATCYRRRHYSPIERDMRSWYCVGVMAVTVAFFIYLVMRSD</sequence>
<keyword evidence="4" id="KW-0378">Hydrolase</keyword>
<dbReference type="GO" id="GO:0000272">
    <property type="term" value="P:polysaccharide catabolic process"/>
    <property type="evidence" value="ECO:0007669"/>
    <property type="project" value="UniProtKB-KW"/>
</dbReference>
<keyword evidence="7" id="KW-0961">Cell wall biogenesis/degradation</keyword>
<keyword evidence="9" id="KW-0472">Membrane</keyword>
<protein>
    <recommendedName>
        <fullName evidence="3">glucan endo-1,3-beta-D-glucosidase</fullName>
        <ecNumber evidence="3">3.2.1.39</ecNumber>
    </recommendedName>
</protein>
<reference evidence="12" key="2">
    <citation type="journal article" date="2023" name="Microbiol Resour">
        <title>Decontamination and Annotation of the Draft Genome Sequence of the Oomycete Lagenidium giganteum ARSEF 373.</title>
        <authorList>
            <person name="Morgan W.R."/>
            <person name="Tartar A."/>
        </authorList>
    </citation>
    <scope>NUCLEOTIDE SEQUENCE</scope>
    <source>
        <strain evidence="12">ARSEF 373</strain>
    </source>
</reference>
<feature type="non-terminal residue" evidence="12">
    <location>
        <position position="1"/>
    </location>
</feature>
<evidence type="ECO:0000256" key="2">
    <source>
        <dbReference type="ARBA" id="ARBA00010730"/>
    </source>
</evidence>
<evidence type="ECO:0000256" key="3">
    <source>
        <dbReference type="ARBA" id="ARBA00012780"/>
    </source>
</evidence>
<dbReference type="PANTHER" id="PTHR31983:SF0">
    <property type="entry name" value="GLUCAN ENDO-1,3-BETA-D-GLUCOSIDASE 2"/>
    <property type="match status" value="1"/>
</dbReference>
<dbReference type="InterPro" id="IPR005200">
    <property type="entry name" value="Endo-beta-glucanase"/>
</dbReference>
<evidence type="ECO:0000256" key="8">
    <source>
        <dbReference type="ARBA" id="ARBA00023326"/>
    </source>
</evidence>
<evidence type="ECO:0000256" key="5">
    <source>
        <dbReference type="ARBA" id="ARBA00023277"/>
    </source>
</evidence>
<comment type="caution">
    <text evidence="12">The sequence shown here is derived from an EMBL/GenBank/DDBJ whole genome shotgun (WGS) entry which is preliminary data.</text>
</comment>
<dbReference type="PANTHER" id="PTHR31983">
    <property type="entry name" value="ENDO-1,3(4)-BETA-GLUCANASE 1"/>
    <property type="match status" value="1"/>
</dbReference>
<dbReference type="Pfam" id="PF03639">
    <property type="entry name" value="Glyco_hydro_81"/>
    <property type="match status" value="1"/>
</dbReference>
<keyword evidence="9" id="KW-1133">Transmembrane helix</keyword>
<evidence type="ECO:0000256" key="7">
    <source>
        <dbReference type="ARBA" id="ARBA00023316"/>
    </source>
</evidence>
<dbReference type="PROSITE" id="PS52008">
    <property type="entry name" value="GH81"/>
    <property type="match status" value="1"/>
</dbReference>
<accession>A0AAV2YIE9</accession>
<comment type="catalytic activity">
    <reaction evidence="1">
        <text>Hydrolysis of (1-&gt;3)-beta-D-glucosidic linkages in (1-&gt;3)-beta-D-glucans.</text>
        <dbReference type="EC" id="3.2.1.39"/>
    </reaction>
</comment>
<name>A0AAV2YIE9_9STRA</name>
<evidence type="ECO:0000256" key="4">
    <source>
        <dbReference type="ARBA" id="ARBA00022801"/>
    </source>
</evidence>
<keyword evidence="9" id="KW-0812">Transmembrane</keyword>
<dbReference type="AlphaFoldDB" id="A0AAV2YIE9"/>
<gene>
    <name evidence="12" type="ORF">N0F65_012734</name>
</gene>
<proteinExistence type="inferred from homology"/>
<organism evidence="12 13">
    <name type="scientific">Lagenidium giganteum</name>
    <dbReference type="NCBI Taxonomy" id="4803"/>
    <lineage>
        <taxon>Eukaryota</taxon>
        <taxon>Sar</taxon>
        <taxon>Stramenopiles</taxon>
        <taxon>Oomycota</taxon>
        <taxon>Peronosporomycetes</taxon>
        <taxon>Pythiales</taxon>
        <taxon>Pythiaceae</taxon>
    </lineage>
</organism>
<evidence type="ECO:0000256" key="6">
    <source>
        <dbReference type="ARBA" id="ARBA00023295"/>
    </source>
</evidence>
<keyword evidence="6" id="KW-0326">Glycosidase</keyword>
<keyword evidence="8" id="KW-0624">Polysaccharide degradation</keyword>
<dbReference type="EMBL" id="DAKRPA010000435">
    <property type="protein sequence ID" value="DAZ92504.1"/>
    <property type="molecule type" value="Genomic_DNA"/>
</dbReference>
<evidence type="ECO:0000256" key="9">
    <source>
        <dbReference type="SAM" id="Phobius"/>
    </source>
</evidence>
<dbReference type="Pfam" id="PF17652">
    <property type="entry name" value="Glyco_hydro81C"/>
    <property type="match status" value="2"/>
</dbReference>
<keyword evidence="5" id="KW-0119">Carbohydrate metabolism</keyword>
<dbReference type="EC" id="3.2.1.39" evidence="3"/>